<evidence type="ECO:0000313" key="1">
    <source>
        <dbReference type="Proteomes" id="UP000252040"/>
    </source>
</evidence>
<dbReference type="AlphaFoldDB" id="A0A341APX0"/>
<protein>
    <submittedName>
        <fullName evidence="2">Uncharacterized protein LOC112393790 isoform X1</fullName>
    </submittedName>
</protein>
<evidence type="ECO:0000313" key="2">
    <source>
        <dbReference type="RefSeq" id="XP_024591944.1"/>
    </source>
</evidence>
<keyword evidence="1" id="KW-1185">Reference proteome</keyword>
<dbReference type="GeneID" id="112393790"/>
<sequence>MAGEKRKMMMRGRFGVYHKTREPRSPAALRCGVQRGRGLYPLPWFLQCGTSTRYSQSLVAKEQAKNLQEDRRERRCRCGCHVTFVSLGGREKRDLSTLGVLACGRLDD</sequence>
<dbReference type="KEGG" id="nasi:112393790"/>
<accession>A0A341APX0</accession>
<dbReference type="Proteomes" id="UP000252040">
    <property type="component" value="Unplaced"/>
</dbReference>
<dbReference type="InParanoid" id="A0A341APX0"/>
<proteinExistence type="predicted"/>
<dbReference type="RefSeq" id="XP_024591944.1">
    <property type="nucleotide sequence ID" value="XM_024736176.1"/>
</dbReference>
<name>A0A341APX0_NEOAA</name>
<gene>
    <name evidence="2" type="primary">LOC112393790</name>
</gene>
<organism evidence="1 2">
    <name type="scientific">Neophocaena asiaeorientalis asiaeorientalis</name>
    <name type="common">Yangtze finless porpoise</name>
    <name type="synonym">Neophocaena phocaenoides subsp. asiaeorientalis</name>
    <dbReference type="NCBI Taxonomy" id="1706337"/>
    <lineage>
        <taxon>Eukaryota</taxon>
        <taxon>Metazoa</taxon>
        <taxon>Chordata</taxon>
        <taxon>Craniata</taxon>
        <taxon>Vertebrata</taxon>
        <taxon>Euteleostomi</taxon>
        <taxon>Mammalia</taxon>
        <taxon>Eutheria</taxon>
        <taxon>Laurasiatheria</taxon>
        <taxon>Artiodactyla</taxon>
        <taxon>Whippomorpha</taxon>
        <taxon>Cetacea</taxon>
        <taxon>Odontoceti</taxon>
        <taxon>Phocoenidae</taxon>
        <taxon>Neophocaena</taxon>
    </lineage>
</organism>
<reference evidence="2" key="1">
    <citation type="submission" date="2025-08" db="UniProtKB">
        <authorList>
            <consortium name="RefSeq"/>
        </authorList>
    </citation>
    <scope>IDENTIFICATION</scope>
    <source>
        <tissue evidence="2">Meat</tissue>
    </source>
</reference>